<name>A0A2M4B0F9_9DIPT</name>
<sequence>MPPACGTMRSLSEPSASSCTLWALLPSSTLSGSSTLGRYDLRSIFCRFLKQVCVFRRHWLRSSGERLSSANTIVKVFSSICASTRAANSELVYRVSAGTYVTEGLPQTNTGTFSAKAPPKEAIARNRNTTPNLAIL</sequence>
<dbReference type="EMBL" id="GGFK01013212">
    <property type="protein sequence ID" value="MBW46533.1"/>
    <property type="molecule type" value="Transcribed_RNA"/>
</dbReference>
<accession>A0A2M4B0F9</accession>
<dbReference type="AlphaFoldDB" id="A0A2M4B0F9"/>
<proteinExistence type="predicted"/>
<protein>
    <submittedName>
        <fullName evidence="1">Putative secreted protein</fullName>
    </submittedName>
</protein>
<organism evidence="1">
    <name type="scientific">Anopheles triannulatus</name>
    <dbReference type="NCBI Taxonomy" id="58253"/>
    <lineage>
        <taxon>Eukaryota</taxon>
        <taxon>Metazoa</taxon>
        <taxon>Ecdysozoa</taxon>
        <taxon>Arthropoda</taxon>
        <taxon>Hexapoda</taxon>
        <taxon>Insecta</taxon>
        <taxon>Pterygota</taxon>
        <taxon>Neoptera</taxon>
        <taxon>Endopterygota</taxon>
        <taxon>Diptera</taxon>
        <taxon>Nematocera</taxon>
        <taxon>Culicoidea</taxon>
        <taxon>Culicidae</taxon>
        <taxon>Anophelinae</taxon>
        <taxon>Anopheles</taxon>
    </lineage>
</organism>
<evidence type="ECO:0000313" key="1">
    <source>
        <dbReference type="EMBL" id="MBW46533.1"/>
    </source>
</evidence>
<reference evidence="1" key="1">
    <citation type="submission" date="2018-01" db="EMBL/GenBank/DDBJ databases">
        <title>An insight into the sialome of Amazonian anophelines.</title>
        <authorList>
            <person name="Ribeiro J.M."/>
            <person name="Scarpassa V."/>
            <person name="Calvo E."/>
        </authorList>
    </citation>
    <scope>NUCLEOTIDE SEQUENCE</scope>
    <source>
        <tissue evidence="1">Salivary glands</tissue>
    </source>
</reference>